<feature type="chain" id="PRO_5016668904" description="alpha-L-fucosidase" evidence="6">
    <location>
        <begin position="22"/>
        <end position="792"/>
    </location>
</feature>
<keyword evidence="3 6" id="KW-0732">Signal</keyword>
<keyword evidence="9" id="KW-1185">Reference proteome</keyword>
<dbReference type="GO" id="GO:0004560">
    <property type="term" value="F:alpha-L-fucosidase activity"/>
    <property type="evidence" value="ECO:0007669"/>
    <property type="project" value="UniProtKB-EC"/>
</dbReference>
<feature type="signal peptide" evidence="6">
    <location>
        <begin position="1"/>
        <end position="21"/>
    </location>
</feature>
<keyword evidence="4" id="KW-0378">Hydrolase</keyword>
<evidence type="ECO:0000256" key="4">
    <source>
        <dbReference type="ARBA" id="ARBA00022801"/>
    </source>
</evidence>
<dbReference type="Gene3D" id="3.20.20.80">
    <property type="entry name" value="Glycosidases"/>
    <property type="match status" value="1"/>
</dbReference>
<evidence type="ECO:0000313" key="8">
    <source>
        <dbReference type="EMBL" id="RAO69719.1"/>
    </source>
</evidence>
<evidence type="ECO:0000256" key="6">
    <source>
        <dbReference type="SAM" id="SignalP"/>
    </source>
</evidence>
<dbReference type="InterPro" id="IPR057739">
    <property type="entry name" value="Glyco_hydro_29_N"/>
</dbReference>
<keyword evidence="5" id="KW-0326">Glycosidase</keyword>
<dbReference type="PANTHER" id="PTHR10030:SF37">
    <property type="entry name" value="ALPHA-L-FUCOSIDASE-RELATED"/>
    <property type="match status" value="1"/>
</dbReference>
<dbReference type="SUPFAM" id="SSF51445">
    <property type="entry name" value="(Trans)glycosidases"/>
    <property type="match status" value="1"/>
</dbReference>
<dbReference type="SMART" id="SM00812">
    <property type="entry name" value="Alpha_L_fucos"/>
    <property type="match status" value="1"/>
</dbReference>
<dbReference type="GO" id="GO:0006004">
    <property type="term" value="P:fucose metabolic process"/>
    <property type="evidence" value="ECO:0007669"/>
    <property type="project" value="TreeGrafter"/>
</dbReference>
<reference evidence="8 9" key="1">
    <citation type="journal article" date="2017" name="Biotechnol. Biofuels">
        <title>Differential beta-glucosidase expression as a function of carbon source availability in Talaromyces amestolkiae: a genomic and proteomic approach.</title>
        <authorList>
            <person name="de Eugenio L.I."/>
            <person name="Mendez-Liter J.A."/>
            <person name="Nieto-Dominguez M."/>
            <person name="Alonso L."/>
            <person name="Gil-Munoz J."/>
            <person name="Barriuso J."/>
            <person name="Prieto A."/>
            <person name="Martinez M.J."/>
        </authorList>
    </citation>
    <scope>NUCLEOTIDE SEQUENCE [LARGE SCALE GENOMIC DNA]</scope>
    <source>
        <strain evidence="8 9">CIB</strain>
    </source>
</reference>
<dbReference type="InterPro" id="IPR000933">
    <property type="entry name" value="Glyco_hydro_29"/>
</dbReference>
<name>A0A364L1M9_TALAM</name>
<dbReference type="EMBL" id="MIKG01000010">
    <property type="protein sequence ID" value="RAO69719.1"/>
    <property type="molecule type" value="Genomic_DNA"/>
</dbReference>
<dbReference type="Pfam" id="PF01120">
    <property type="entry name" value="Alpha_L_fucos"/>
    <property type="match status" value="1"/>
</dbReference>
<evidence type="ECO:0000256" key="1">
    <source>
        <dbReference type="ARBA" id="ARBA00007951"/>
    </source>
</evidence>
<dbReference type="GeneID" id="63794947"/>
<dbReference type="PANTHER" id="PTHR10030">
    <property type="entry name" value="ALPHA-L-FUCOSIDASE"/>
    <property type="match status" value="1"/>
</dbReference>
<organism evidence="8 9">
    <name type="scientific">Talaromyces amestolkiae</name>
    <dbReference type="NCBI Taxonomy" id="1196081"/>
    <lineage>
        <taxon>Eukaryota</taxon>
        <taxon>Fungi</taxon>
        <taxon>Dikarya</taxon>
        <taxon>Ascomycota</taxon>
        <taxon>Pezizomycotina</taxon>
        <taxon>Eurotiomycetes</taxon>
        <taxon>Eurotiomycetidae</taxon>
        <taxon>Eurotiales</taxon>
        <taxon>Trichocomaceae</taxon>
        <taxon>Talaromyces</taxon>
        <taxon>Talaromyces sect. Talaromyces</taxon>
    </lineage>
</organism>
<gene>
    <name evidence="8" type="ORF">BHQ10_005731</name>
</gene>
<dbReference type="Proteomes" id="UP000249363">
    <property type="component" value="Unassembled WGS sequence"/>
</dbReference>
<dbReference type="EC" id="3.2.1.51" evidence="2"/>
<sequence length="792" mass="87617">MQLNTKASLVYGLALATAVQGALDAVSQSTPVSLRSYFNNKAFGSCPGYAAFDALNDSYPDPSIIGINGTYTSKSTGVTYDFPGLQLASAPDNVICEGQTIAVPSSGYFSASILVSSDVELSTVSGNITYTYSDNSTLTSELRSLPWWAFLTINRGEIIFPYRFTANSTNFNTTHIFEYTAALDPSKTLNSITLPDTTNATTGRLHVFAISLWNAASSSAQVQFVRPTQKWTADGSQVIEVTINNSGLDCISGEGLSVSIAMPGVQTLEPGHIKRLCPGDQKRVDVGVNGTATGPAEIILQHDRFAVQQQVANVSIGLTEWTSDLSNLAQHESPQWYDDAKFGIFIHWGPYSVPGWGNSTPYESYAEWFWWYSTHTAADKSDFYDYRLRTFGPDWNYDDGFANFTAANWDPKAWVDLIYASGAKYFVLTTKHHDGLALFNTSDTTDRNTLHYGPKRDLVQDLFDAAKTYQPTLKRGTYFSLPEWFNPDFGPYGFAQLPGNSSTTWPGIIARNPYTGLDEPYTGRLPIGDFITDLMVPQMEILAYNYSTDILWCDCGAANGTAPFAASWWNQARAEDRQVTINSRCGLAEVADFDTPEYATFSTAQRRKWESNEGMDPYSYGYNRATASSAYMNATTIIQDLVDMVSKNGNFLLDIGPRADGTIVKAEADNLRMAGEWIHSHAEAIFNTTYWFVMPEIGDQNVRFTQTNDAFYILFLEEPTTNSIYIDAPLPLLKGDVVSVVGQDHSHSHIRWEEGQGKHGGSVPDSGFTFHVPESAWEGEMYCWVLKIEYAA</sequence>
<proteinExistence type="inferred from homology"/>
<feature type="domain" description="Glycoside hydrolase family 29 N-terminal" evidence="7">
    <location>
        <begin position="320"/>
        <end position="683"/>
    </location>
</feature>
<evidence type="ECO:0000256" key="3">
    <source>
        <dbReference type="ARBA" id="ARBA00022729"/>
    </source>
</evidence>
<dbReference type="OrthoDB" id="6039950at2759"/>
<evidence type="ECO:0000256" key="5">
    <source>
        <dbReference type="ARBA" id="ARBA00023295"/>
    </source>
</evidence>
<evidence type="ECO:0000313" key="9">
    <source>
        <dbReference type="Proteomes" id="UP000249363"/>
    </source>
</evidence>
<evidence type="ECO:0000256" key="2">
    <source>
        <dbReference type="ARBA" id="ARBA00012662"/>
    </source>
</evidence>
<comment type="caution">
    <text evidence="8">The sequence shown here is derived from an EMBL/GenBank/DDBJ whole genome shotgun (WGS) entry which is preliminary data.</text>
</comment>
<comment type="similarity">
    <text evidence="1">Belongs to the glycosyl hydrolase 29 family.</text>
</comment>
<dbReference type="RefSeq" id="XP_040734235.1">
    <property type="nucleotide sequence ID" value="XM_040878239.1"/>
</dbReference>
<dbReference type="InterPro" id="IPR017853">
    <property type="entry name" value="GH"/>
</dbReference>
<accession>A0A364L1M9</accession>
<protein>
    <recommendedName>
        <fullName evidence="2">alpha-L-fucosidase</fullName>
        <ecNumber evidence="2">3.2.1.51</ecNumber>
    </recommendedName>
</protein>
<dbReference type="GO" id="GO:0016139">
    <property type="term" value="P:glycoside catabolic process"/>
    <property type="evidence" value="ECO:0007669"/>
    <property type="project" value="TreeGrafter"/>
</dbReference>
<evidence type="ECO:0000259" key="7">
    <source>
        <dbReference type="Pfam" id="PF01120"/>
    </source>
</evidence>
<dbReference type="AlphaFoldDB" id="A0A364L1M9"/>